<proteinExistence type="predicted"/>
<dbReference type="Proteomes" id="UP000297595">
    <property type="component" value="Unassembled WGS sequence"/>
</dbReference>
<evidence type="ECO:0000256" key="1">
    <source>
        <dbReference type="SAM" id="SignalP"/>
    </source>
</evidence>
<gene>
    <name evidence="3" type="ORF">EYR41_006605</name>
    <name evidence="2" type="ORF">TWF703_002674</name>
</gene>
<reference evidence="3 4" key="1">
    <citation type="submission" date="2019-03" db="EMBL/GenBank/DDBJ databases">
        <title>Nematode-trapping fungi genome.</title>
        <authorList>
            <person name="Vidal-Diez De Ulzurrun G."/>
        </authorList>
    </citation>
    <scope>NUCLEOTIDE SEQUENCE [LARGE SCALE GENOMIC DNA]</scope>
    <source>
        <strain evidence="3 4">TWF154</strain>
    </source>
</reference>
<organism evidence="2 5">
    <name type="scientific">Orbilia oligospora</name>
    <name type="common">Nematode-trapping fungus</name>
    <name type="synonym">Arthrobotrys oligospora</name>
    <dbReference type="NCBI Taxonomy" id="2813651"/>
    <lineage>
        <taxon>Eukaryota</taxon>
        <taxon>Fungi</taxon>
        <taxon>Dikarya</taxon>
        <taxon>Ascomycota</taxon>
        <taxon>Pezizomycotina</taxon>
        <taxon>Orbiliomycetes</taxon>
        <taxon>Orbiliales</taxon>
        <taxon>Orbiliaceae</taxon>
        <taxon>Orbilia</taxon>
    </lineage>
</organism>
<dbReference type="EMBL" id="SOZJ01000004">
    <property type="protein sequence ID" value="TGJ67474.1"/>
    <property type="molecule type" value="Genomic_DNA"/>
</dbReference>
<evidence type="ECO:0000313" key="3">
    <source>
        <dbReference type="EMBL" id="TGJ67474.1"/>
    </source>
</evidence>
<feature type="signal peptide" evidence="1">
    <location>
        <begin position="1"/>
        <end position="18"/>
    </location>
</feature>
<keyword evidence="1" id="KW-0732">Signal</keyword>
<sequence length="89" mass="9520">MRFSTILLVVAAVTGTNALPIPQFWGWVGDQIADFATQGPGAVFSEIVGATPSRMAGGSPFPLTNNQFTAGMGFLKRWIDRGLFVDSWG</sequence>
<name>A0A7C8NYP2_ORBOL</name>
<dbReference type="Proteomes" id="UP000480548">
    <property type="component" value="Unassembled WGS sequence"/>
</dbReference>
<comment type="caution">
    <text evidence="2">The sequence shown here is derived from an EMBL/GenBank/DDBJ whole genome shotgun (WGS) entry which is preliminary data.</text>
</comment>
<evidence type="ECO:0000313" key="4">
    <source>
        <dbReference type="Proteomes" id="UP000297595"/>
    </source>
</evidence>
<evidence type="ECO:0000313" key="5">
    <source>
        <dbReference type="Proteomes" id="UP000480548"/>
    </source>
</evidence>
<accession>A0A7C8NYP2</accession>
<evidence type="ECO:0000313" key="2">
    <source>
        <dbReference type="EMBL" id="KAF3120295.1"/>
    </source>
</evidence>
<reference evidence="2 5" key="2">
    <citation type="submission" date="2019-06" db="EMBL/GenBank/DDBJ databases">
        <authorList>
            <person name="Palmer J.M."/>
        </authorList>
    </citation>
    <scope>NUCLEOTIDE SEQUENCE [LARGE SCALE GENOMIC DNA]</scope>
    <source>
        <strain evidence="2 5">TWF703</strain>
    </source>
</reference>
<feature type="chain" id="PRO_5036200740" evidence="1">
    <location>
        <begin position="19"/>
        <end position="89"/>
    </location>
</feature>
<dbReference type="EMBL" id="WIQZ01000155">
    <property type="protein sequence ID" value="KAF3120295.1"/>
    <property type="molecule type" value="Genomic_DNA"/>
</dbReference>
<protein>
    <submittedName>
        <fullName evidence="2">Uncharacterized protein</fullName>
    </submittedName>
</protein>
<dbReference type="AlphaFoldDB" id="A0A7C8NYP2"/>